<dbReference type="PROSITE" id="PS51387">
    <property type="entry name" value="FAD_PCMH"/>
    <property type="match status" value="1"/>
</dbReference>
<dbReference type="InterPro" id="IPR050416">
    <property type="entry name" value="FAD-linked_Oxidoreductase"/>
</dbReference>
<dbReference type="InterPro" id="IPR006093">
    <property type="entry name" value="Oxy_OxRdtase_FAD_BS"/>
</dbReference>
<dbReference type="SUPFAM" id="SSF56176">
    <property type="entry name" value="FAD-binding/transporter-associated domain-like"/>
    <property type="match status" value="1"/>
</dbReference>
<evidence type="ECO:0000313" key="8">
    <source>
        <dbReference type="Proteomes" id="UP000245639"/>
    </source>
</evidence>
<evidence type="ECO:0000256" key="1">
    <source>
        <dbReference type="ARBA" id="ARBA00001974"/>
    </source>
</evidence>
<sequence>MTVTAIRPDGSQEQLAEDILQELQAHFRGAVLAQEGAQDATEPCPPWNAMFTDRPALVTRCTGTADVADAVTFARDHGLLVGIRGGGHSVAGLSTVSDGMLIDLSAMRGVQVDPVRRLAHVQGGALLGDVDRETQTFGLAVPLGRVSETGVAGLTLGGGYGHLNAKYGLSCDNLVEAQVVTADGRVLTASAEENPDLFWALRGGGGNFGIVTSFTFRLHPVGPMVGFAGTFYPLADLGEVERRWRDYALDAPREVTTFIVTMTFPAAPGMPEVIHDRPVAIVGAVHCGSDIDAAMAELQPLRELGSPLFDMSQPMPYTAVQSAFDPFFPRRALRAYWKSQYLEHLPDDAIDAIAARALDRPGPMSLVNTFRLGGAVHDVGAEETAFPERSAPFMVSFDSMWTDPAQDRAAVAWTRSAWDQMTTYGTGVPFLNFTSIADEPLDAGVGSAFGRNLDRLRRIKTTYDPDNFFRLNNNVLPLG</sequence>
<dbReference type="InterPro" id="IPR016169">
    <property type="entry name" value="FAD-bd_PCMH_sub2"/>
</dbReference>
<dbReference type="Gene3D" id="3.30.465.10">
    <property type="match status" value="1"/>
</dbReference>
<evidence type="ECO:0000313" key="7">
    <source>
        <dbReference type="EMBL" id="PVY97690.1"/>
    </source>
</evidence>
<comment type="cofactor">
    <cofactor evidence="1">
        <name>FAD</name>
        <dbReference type="ChEBI" id="CHEBI:57692"/>
    </cofactor>
</comment>
<dbReference type="Proteomes" id="UP000245639">
    <property type="component" value="Unassembled WGS sequence"/>
</dbReference>
<evidence type="ECO:0000256" key="5">
    <source>
        <dbReference type="ARBA" id="ARBA00023002"/>
    </source>
</evidence>
<organism evidence="7 8">
    <name type="scientific">Actinomycetospora cinnamomea</name>
    <dbReference type="NCBI Taxonomy" id="663609"/>
    <lineage>
        <taxon>Bacteria</taxon>
        <taxon>Bacillati</taxon>
        <taxon>Actinomycetota</taxon>
        <taxon>Actinomycetes</taxon>
        <taxon>Pseudonocardiales</taxon>
        <taxon>Pseudonocardiaceae</taxon>
        <taxon>Actinomycetospora</taxon>
    </lineage>
</organism>
<dbReference type="InterPro" id="IPR016166">
    <property type="entry name" value="FAD-bd_PCMH"/>
</dbReference>
<dbReference type="InterPro" id="IPR012951">
    <property type="entry name" value="BBE"/>
</dbReference>
<dbReference type="Gene3D" id="3.40.462.20">
    <property type="match status" value="1"/>
</dbReference>
<dbReference type="InterPro" id="IPR016167">
    <property type="entry name" value="FAD-bd_PCMH_sub1"/>
</dbReference>
<evidence type="ECO:0000256" key="4">
    <source>
        <dbReference type="ARBA" id="ARBA00022827"/>
    </source>
</evidence>
<dbReference type="AlphaFoldDB" id="A0A2U1ECP8"/>
<evidence type="ECO:0000256" key="3">
    <source>
        <dbReference type="ARBA" id="ARBA00022630"/>
    </source>
</evidence>
<keyword evidence="3" id="KW-0285">Flavoprotein</keyword>
<dbReference type="Pfam" id="PF01565">
    <property type="entry name" value="FAD_binding_4"/>
    <property type="match status" value="1"/>
</dbReference>
<reference evidence="7 8" key="1">
    <citation type="submission" date="2018-04" db="EMBL/GenBank/DDBJ databases">
        <title>Genomic Encyclopedia of Type Strains, Phase IV (KMG-IV): sequencing the most valuable type-strain genomes for metagenomic binning, comparative biology and taxonomic classification.</title>
        <authorList>
            <person name="Goeker M."/>
        </authorList>
    </citation>
    <scope>NUCLEOTIDE SEQUENCE [LARGE SCALE GENOMIC DNA]</scope>
    <source>
        <strain evidence="7 8">DSM 45771</strain>
    </source>
</reference>
<dbReference type="PROSITE" id="PS00862">
    <property type="entry name" value="OX2_COVAL_FAD"/>
    <property type="match status" value="1"/>
</dbReference>
<keyword evidence="5" id="KW-0560">Oxidoreductase</keyword>
<feature type="domain" description="FAD-binding PCMH-type" evidence="6">
    <location>
        <begin position="51"/>
        <end position="221"/>
    </location>
</feature>
<comment type="caution">
    <text evidence="7">The sequence shown here is derived from an EMBL/GenBank/DDBJ whole genome shotgun (WGS) entry which is preliminary data.</text>
</comment>
<dbReference type="PANTHER" id="PTHR42973">
    <property type="entry name" value="BINDING OXIDOREDUCTASE, PUTATIVE (AFU_ORTHOLOGUE AFUA_1G17690)-RELATED"/>
    <property type="match status" value="1"/>
</dbReference>
<dbReference type="InterPro" id="IPR006094">
    <property type="entry name" value="Oxid_FAD_bind_N"/>
</dbReference>
<proteinExistence type="inferred from homology"/>
<keyword evidence="8" id="KW-1185">Reference proteome</keyword>
<dbReference type="OrthoDB" id="9775082at2"/>
<dbReference type="Pfam" id="PF08031">
    <property type="entry name" value="BBE"/>
    <property type="match status" value="1"/>
</dbReference>
<dbReference type="GO" id="GO:0016491">
    <property type="term" value="F:oxidoreductase activity"/>
    <property type="evidence" value="ECO:0007669"/>
    <property type="project" value="UniProtKB-KW"/>
</dbReference>
<accession>A0A2U1ECP8</accession>
<keyword evidence="4" id="KW-0274">FAD</keyword>
<dbReference type="Gene3D" id="3.30.43.10">
    <property type="entry name" value="Uridine Diphospho-n-acetylenolpyruvylglucosamine Reductase, domain 2"/>
    <property type="match status" value="1"/>
</dbReference>
<evidence type="ECO:0000256" key="2">
    <source>
        <dbReference type="ARBA" id="ARBA00005466"/>
    </source>
</evidence>
<comment type="similarity">
    <text evidence="2">Belongs to the oxygen-dependent FAD-linked oxidoreductase family.</text>
</comment>
<gene>
    <name evidence="7" type="ORF">C8D89_1232</name>
</gene>
<evidence type="ECO:0000259" key="6">
    <source>
        <dbReference type="PROSITE" id="PS51387"/>
    </source>
</evidence>
<dbReference type="EMBL" id="QEKW01000023">
    <property type="protein sequence ID" value="PVY97690.1"/>
    <property type="molecule type" value="Genomic_DNA"/>
</dbReference>
<dbReference type="PANTHER" id="PTHR42973:SF39">
    <property type="entry name" value="FAD-BINDING PCMH-TYPE DOMAIN-CONTAINING PROTEIN"/>
    <property type="match status" value="1"/>
</dbReference>
<dbReference type="InterPro" id="IPR036318">
    <property type="entry name" value="FAD-bd_PCMH-like_sf"/>
</dbReference>
<protein>
    <submittedName>
        <fullName evidence="7">FAD/FMN-containing dehydrogenase</fullName>
    </submittedName>
</protein>
<dbReference type="GO" id="GO:0071949">
    <property type="term" value="F:FAD binding"/>
    <property type="evidence" value="ECO:0007669"/>
    <property type="project" value="InterPro"/>
</dbReference>
<name>A0A2U1ECP8_9PSEU</name>